<evidence type="ECO:0000256" key="10">
    <source>
        <dbReference type="SAM" id="MobiDB-lite"/>
    </source>
</evidence>
<dbReference type="AlphaFoldDB" id="A0A9Q0MIY7"/>
<evidence type="ECO:0000256" key="5">
    <source>
        <dbReference type="ARBA" id="ARBA00022847"/>
    </source>
</evidence>
<feature type="transmembrane region" description="Helical" evidence="9">
    <location>
        <begin position="290"/>
        <end position="314"/>
    </location>
</feature>
<feature type="transmembrane region" description="Helical" evidence="9">
    <location>
        <begin position="118"/>
        <end position="140"/>
    </location>
</feature>
<evidence type="ECO:0000313" key="11">
    <source>
        <dbReference type="EMBL" id="KAJ6225252.1"/>
    </source>
</evidence>
<evidence type="ECO:0000256" key="1">
    <source>
        <dbReference type="ARBA" id="ARBA00004141"/>
    </source>
</evidence>
<comment type="similarity">
    <text evidence="2 9">Belongs to the dicarboxylate/amino acid:cation symporter (DAACS) (TC 2.A.23) family.</text>
</comment>
<keyword evidence="4 9" id="KW-0812">Transmembrane</keyword>
<dbReference type="PANTHER" id="PTHR11958:SF63">
    <property type="entry name" value="AMINO ACID TRANSPORTER"/>
    <property type="match status" value="1"/>
</dbReference>
<dbReference type="GO" id="GO:0005886">
    <property type="term" value="C:plasma membrane"/>
    <property type="evidence" value="ECO:0007669"/>
    <property type="project" value="TreeGrafter"/>
</dbReference>
<feature type="transmembrane region" description="Helical" evidence="9">
    <location>
        <begin position="255"/>
        <end position="278"/>
    </location>
</feature>
<evidence type="ECO:0000313" key="12">
    <source>
        <dbReference type="Proteomes" id="UP001142055"/>
    </source>
</evidence>
<organism evidence="11 12">
    <name type="scientific">Blomia tropicalis</name>
    <name type="common">Mite</name>
    <dbReference type="NCBI Taxonomy" id="40697"/>
    <lineage>
        <taxon>Eukaryota</taxon>
        <taxon>Metazoa</taxon>
        <taxon>Ecdysozoa</taxon>
        <taxon>Arthropoda</taxon>
        <taxon>Chelicerata</taxon>
        <taxon>Arachnida</taxon>
        <taxon>Acari</taxon>
        <taxon>Acariformes</taxon>
        <taxon>Sarcoptiformes</taxon>
        <taxon>Astigmata</taxon>
        <taxon>Glycyphagoidea</taxon>
        <taxon>Echimyopodidae</taxon>
        <taxon>Blomia</taxon>
    </lineage>
</organism>
<dbReference type="EMBL" id="JAPWDV010000001">
    <property type="protein sequence ID" value="KAJ6225252.1"/>
    <property type="molecule type" value="Genomic_DNA"/>
</dbReference>
<feature type="region of interest" description="Disordered" evidence="10">
    <location>
        <begin position="510"/>
        <end position="538"/>
    </location>
</feature>
<dbReference type="PROSITE" id="PS00714">
    <property type="entry name" value="NA_DICARBOXYL_SYMP_2"/>
    <property type="match status" value="1"/>
</dbReference>
<dbReference type="GO" id="GO:0015175">
    <property type="term" value="F:neutral L-amino acid transmembrane transporter activity"/>
    <property type="evidence" value="ECO:0007669"/>
    <property type="project" value="TreeGrafter"/>
</dbReference>
<dbReference type="InterPro" id="IPR018107">
    <property type="entry name" value="Na-dicarboxylate_symporter_CS"/>
</dbReference>
<keyword evidence="8" id="KW-0325">Glycoprotein</keyword>
<evidence type="ECO:0000256" key="7">
    <source>
        <dbReference type="ARBA" id="ARBA00023136"/>
    </source>
</evidence>
<name>A0A9Q0MIY7_BLOTA</name>
<keyword evidence="12" id="KW-1185">Reference proteome</keyword>
<dbReference type="InterPro" id="IPR036458">
    <property type="entry name" value="Na:dicarbo_symporter_sf"/>
</dbReference>
<evidence type="ECO:0000256" key="2">
    <source>
        <dbReference type="ARBA" id="ARBA00006148"/>
    </source>
</evidence>
<feature type="transmembrane region" description="Helical" evidence="9">
    <location>
        <begin position="83"/>
        <end position="106"/>
    </location>
</feature>
<keyword evidence="6 9" id="KW-1133">Transmembrane helix</keyword>
<sequence length="538" mass="58574">MVTTESLQIEPKLNGNNNKMKSSNRPQNRRDQIQTLVRENLLPLCTLASVLGAIILGIIIRASSKEKWTQRQLMYLEFPGEMFLRCLKCLTIPLIISSLVSALGNLDLKLSGQIGKRALVYYLSTTVISISLGILLVLTLHPGSTEKERINSDAPKLSRNITTPDTLLDLIRNIVPDNIVSSTFSQHATILTAPSSNPNESDLYKFRIKNGQSGGTNVLGLVAISVITGIFIGGLKRDGRPMLINIFNDFSELTLRITSYVIWGTPVGVAFLIMPRIIAVDDAGQMFRSVGFFTLTIVIGLFIHGFLILPSIYYTITKKNPYEFIVGMSEALLTAFGTASSTATLPASINCLEEKNKVNRNVVRFVVPIGATINMDGTALYEAVAAIFIAQSNGLEMDFARVLIVSITATAASIGAAGIPQAGLITMVIVLNALGLPPEDISLVFIIDWLVDRFRTAINVLGDAYGSAVVEHLSQSDLAAFGAMEAAAKRLEDDSEPQETVLTMQPRILSNSSSNNENVNSHHINQGFEDETMENEKL</sequence>
<evidence type="ECO:0000256" key="6">
    <source>
        <dbReference type="ARBA" id="ARBA00022989"/>
    </source>
</evidence>
<proteinExistence type="inferred from homology"/>
<protein>
    <recommendedName>
        <fullName evidence="9">Amino acid transporter</fullName>
    </recommendedName>
</protein>
<feature type="compositionally biased region" description="Acidic residues" evidence="10">
    <location>
        <begin position="528"/>
        <end position="538"/>
    </location>
</feature>
<dbReference type="InterPro" id="IPR050746">
    <property type="entry name" value="DAACS"/>
</dbReference>
<reference evidence="11" key="1">
    <citation type="submission" date="2022-12" db="EMBL/GenBank/DDBJ databases">
        <title>Genome assemblies of Blomia tropicalis.</title>
        <authorList>
            <person name="Cui Y."/>
        </authorList>
    </citation>
    <scope>NUCLEOTIDE SEQUENCE</scope>
    <source>
        <tissue evidence="11">Adult mites</tissue>
    </source>
</reference>
<dbReference type="Pfam" id="PF00375">
    <property type="entry name" value="SDF"/>
    <property type="match status" value="1"/>
</dbReference>
<feature type="compositionally biased region" description="Polar residues" evidence="10">
    <location>
        <begin position="14"/>
        <end position="26"/>
    </location>
</feature>
<dbReference type="SUPFAM" id="SSF118215">
    <property type="entry name" value="Proton glutamate symport protein"/>
    <property type="match status" value="1"/>
</dbReference>
<dbReference type="GO" id="GO:0005313">
    <property type="term" value="F:L-glutamate transmembrane transporter activity"/>
    <property type="evidence" value="ECO:0007669"/>
    <property type="project" value="TreeGrafter"/>
</dbReference>
<dbReference type="Proteomes" id="UP001142055">
    <property type="component" value="Chromosome 1"/>
</dbReference>
<dbReference type="OrthoDB" id="5877963at2759"/>
<dbReference type="GO" id="GO:0015501">
    <property type="term" value="F:glutamate:sodium symporter activity"/>
    <property type="evidence" value="ECO:0007669"/>
    <property type="project" value="TreeGrafter"/>
</dbReference>
<dbReference type="OMA" id="CARKNLG"/>
<feature type="compositionally biased region" description="Low complexity" evidence="10">
    <location>
        <begin position="510"/>
        <end position="521"/>
    </location>
</feature>
<dbReference type="InterPro" id="IPR001991">
    <property type="entry name" value="Na-dicarboxylate_symporter"/>
</dbReference>
<keyword evidence="7 9" id="KW-0472">Membrane</keyword>
<feature type="transmembrane region" description="Helical" evidence="9">
    <location>
        <begin position="41"/>
        <end position="62"/>
    </location>
</feature>
<feature type="region of interest" description="Disordered" evidence="10">
    <location>
        <begin position="1"/>
        <end position="29"/>
    </location>
</feature>
<dbReference type="PANTHER" id="PTHR11958">
    <property type="entry name" value="SODIUM/DICARBOXYLATE SYMPORTER-RELATED"/>
    <property type="match status" value="1"/>
</dbReference>
<evidence type="ECO:0000256" key="3">
    <source>
        <dbReference type="ARBA" id="ARBA00022448"/>
    </source>
</evidence>
<evidence type="ECO:0000256" key="8">
    <source>
        <dbReference type="ARBA" id="ARBA00023180"/>
    </source>
</evidence>
<comment type="caution">
    <text evidence="11">The sequence shown here is derived from an EMBL/GenBank/DDBJ whole genome shotgun (WGS) entry which is preliminary data.</text>
</comment>
<evidence type="ECO:0000256" key="4">
    <source>
        <dbReference type="ARBA" id="ARBA00022692"/>
    </source>
</evidence>
<dbReference type="PRINTS" id="PR00173">
    <property type="entry name" value="EDTRNSPORT"/>
</dbReference>
<keyword evidence="3 9" id="KW-0813">Transport</keyword>
<comment type="subcellular location">
    <subcellularLocation>
        <location evidence="1 9">Membrane</location>
        <topology evidence="1 9">Multi-pass membrane protein</topology>
    </subcellularLocation>
</comment>
<accession>A0A9Q0MIY7</accession>
<evidence type="ECO:0000256" key="9">
    <source>
        <dbReference type="RuleBase" id="RU361216"/>
    </source>
</evidence>
<keyword evidence="5 9" id="KW-0769">Symport</keyword>
<dbReference type="Gene3D" id="1.10.3860.10">
    <property type="entry name" value="Sodium:dicarboxylate symporter"/>
    <property type="match status" value="1"/>
</dbReference>
<feature type="transmembrane region" description="Helical" evidence="9">
    <location>
        <begin position="215"/>
        <end position="235"/>
    </location>
</feature>
<gene>
    <name evidence="11" type="ORF">RDWZM_003797</name>
</gene>